<organism evidence="1 2">
    <name type="scientific">Ascaris lumbricoides</name>
    <name type="common">Giant roundworm</name>
    <dbReference type="NCBI Taxonomy" id="6252"/>
    <lineage>
        <taxon>Eukaryota</taxon>
        <taxon>Metazoa</taxon>
        <taxon>Ecdysozoa</taxon>
        <taxon>Nematoda</taxon>
        <taxon>Chromadorea</taxon>
        <taxon>Rhabditida</taxon>
        <taxon>Spirurina</taxon>
        <taxon>Ascaridomorpha</taxon>
        <taxon>Ascaridoidea</taxon>
        <taxon>Ascarididae</taxon>
        <taxon>Ascaris</taxon>
    </lineage>
</organism>
<name>A0A0M3IWU1_ASCLU</name>
<dbReference type="SUPFAM" id="SSF47576">
    <property type="entry name" value="Calponin-homology domain, CH-domain"/>
    <property type="match status" value="1"/>
</dbReference>
<dbReference type="Gene3D" id="1.10.418.10">
    <property type="entry name" value="Calponin-like domain"/>
    <property type="match status" value="1"/>
</dbReference>
<dbReference type="PANTHER" id="PTHR11915">
    <property type="entry name" value="SPECTRIN/FILAMIN RELATED CYTOSKELETAL PROTEIN"/>
    <property type="match status" value="1"/>
</dbReference>
<reference evidence="2" key="1">
    <citation type="submission" date="2017-02" db="UniProtKB">
        <authorList>
            <consortium name="WormBaseParasite"/>
        </authorList>
    </citation>
    <scope>IDENTIFICATION</scope>
</reference>
<dbReference type="WBParaSite" id="ALUE_0002321901-mRNA-1">
    <property type="protein sequence ID" value="ALUE_0002321901-mRNA-1"/>
    <property type="gene ID" value="ALUE_0002321901"/>
</dbReference>
<dbReference type="AlphaFoldDB" id="A0A0M3IWU1"/>
<keyword evidence="1" id="KW-1185">Reference proteome</keyword>
<evidence type="ECO:0000313" key="1">
    <source>
        <dbReference type="Proteomes" id="UP000036681"/>
    </source>
</evidence>
<dbReference type="Proteomes" id="UP000036681">
    <property type="component" value="Unplaced"/>
</dbReference>
<proteinExistence type="predicted"/>
<sequence length="80" mass="9323">MEIVDLFIDVGDGVILMKLLEIISGEKLGKPNRGRMRVQKIENLNKTLDFLKRKRIQISGDPPCSSYQLMYWRNGGWDFH</sequence>
<protein>
    <submittedName>
        <fullName evidence="2">Calponin-homology (CH) domain-containing protein</fullName>
    </submittedName>
</protein>
<dbReference type="InterPro" id="IPR036872">
    <property type="entry name" value="CH_dom_sf"/>
</dbReference>
<evidence type="ECO:0000313" key="2">
    <source>
        <dbReference type="WBParaSite" id="ALUE_0002321901-mRNA-1"/>
    </source>
</evidence>
<accession>A0A0M3IWU1</accession>